<organism evidence="5">
    <name type="scientific">Niallia circulans</name>
    <name type="common">Bacillus circulans</name>
    <dbReference type="NCBI Taxonomy" id="1397"/>
    <lineage>
        <taxon>Bacteria</taxon>
        <taxon>Bacillati</taxon>
        <taxon>Bacillota</taxon>
        <taxon>Bacilli</taxon>
        <taxon>Bacillales</taxon>
        <taxon>Bacillaceae</taxon>
        <taxon>Niallia</taxon>
    </lineage>
</organism>
<keyword evidence="3 5" id="KW-0067">ATP-binding</keyword>
<dbReference type="PANTHER" id="PTHR42939">
    <property type="entry name" value="ABC TRANSPORTER ATP-BINDING PROTEIN ALBC-RELATED"/>
    <property type="match status" value="1"/>
</dbReference>
<gene>
    <name evidence="5" type="ORF">KD144_05925</name>
</gene>
<proteinExistence type="predicted"/>
<keyword evidence="2" id="KW-0547">Nucleotide-binding</keyword>
<dbReference type="InterPro" id="IPR027417">
    <property type="entry name" value="P-loop_NTPase"/>
</dbReference>
<dbReference type="SUPFAM" id="SSF52540">
    <property type="entry name" value="P-loop containing nucleoside triphosphate hydrolases"/>
    <property type="match status" value="1"/>
</dbReference>
<sequence>MGFDIKLNQVSMIFGKYQALKDISLHLEENKIYGLIGRNGAGKSTLLSLLASFTQPTAGSIKIANRDPFENAAIMSEVSFVYETDYSAETEKVKGLIETVERYRPNFDHQYALDLVKLFNLPLDNYVSKLSKGMQSALNVTLGLASRSKITIFDEAYNGMDAPTREKFYKEVLADYERFPRTIILSTHLVSEMDYLFEEVVILKNGEVIIKEPIDLLLEKGASITGSKQEVEEFVQNMVQLNSQILGGTKSVMVYEELTDENREKARMKGLDIGPVSLQDLFIYLTKEGEEYEIKK</sequence>
<feature type="domain" description="ABC transporter" evidence="4">
    <location>
        <begin position="5"/>
        <end position="230"/>
    </location>
</feature>
<dbReference type="InterPro" id="IPR003593">
    <property type="entry name" value="AAA+_ATPase"/>
</dbReference>
<dbReference type="Gene3D" id="3.40.50.300">
    <property type="entry name" value="P-loop containing nucleotide triphosphate hydrolases"/>
    <property type="match status" value="1"/>
</dbReference>
<dbReference type="EMBL" id="JAGTPX010000004">
    <property type="protein sequence ID" value="MBR8669076.1"/>
    <property type="molecule type" value="Genomic_DNA"/>
</dbReference>
<evidence type="ECO:0000256" key="1">
    <source>
        <dbReference type="ARBA" id="ARBA00022448"/>
    </source>
</evidence>
<evidence type="ECO:0000313" key="5">
    <source>
        <dbReference type="EMBL" id="MBR8669076.1"/>
    </source>
</evidence>
<dbReference type="RefSeq" id="WP_212117798.1">
    <property type="nucleotide sequence ID" value="NZ_JAGTPX020000004.1"/>
</dbReference>
<dbReference type="InterPro" id="IPR051782">
    <property type="entry name" value="ABC_Transporter_VariousFunc"/>
</dbReference>
<dbReference type="InterPro" id="IPR003439">
    <property type="entry name" value="ABC_transporter-like_ATP-bd"/>
</dbReference>
<comment type="caution">
    <text evidence="5">The sequence shown here is derived from an EMBL/GenBank/DDBJ whole genome shotgun (WGS) entry which is preliminary data.</text>
</comment>
<evidence type="ECO:0000259" key="4">
    <source>
        <dbReference type="PROSITE" id="PS50893"/>
    </source>
</evidence>
<evidence type="ECO:0000256" key="2">
    <source>
        <dbReference type="ARBA" id="ARBA00022741"/>
    </source>
</evidence>
<dbReference type="PROSITE" id="PS50893">
    <property type="entry name" value="ABC_TRANSPORTER_2"/>
    <property type="match status" value="1"/>
</dbReference>
<dbReference type="GO" id="GO:0005524">
    <property type="term" value="F:ATP binding"/>
    <property type="evidence" value="ECO:0007669"/>
    <property type="project" value="UniProtKB-KW"/>
</dbReference>
<dbReference type="PANTHER" id="PTHR42939:SF1">
    <property type="entry name" value="ABC TRANSPORTER ATP-BINDING PROTEIN ALBC-RELATED"/>
    <property type="match status" value="1"/>
</dbReference>
<accession>A0A941JFC4</accession>
<dbReference type="SMART" id="SM00382">
    <property type="entry name" value="AAA"/>
    <property type="match status" value="1"/>
</dbReference>
<reference evidence="5" key="1">
    <citation type="submission" date="2021-04" db="EMBL/GenBank/DDBJ databases">
        <title>Genomic analysis of electroactive and textile dye degrading Bacillus circulans strain: DC10 isolated from constructed wetland-microbial fuel cells treating textile dye wastewaters.</title>
        <authorList>
            <person name="Patel D.U."/>
            <person name="Desai C.R."/>
        </authorList>
    </citation>
    <scope>NUCLEOTIDE SEQUENCE</scope>
    <source>
        <strain evidence="5">DC10</strain>
    </source>
</reference>
<dbReference type="AlphaFoldDB" id="A0A941JFC4"/>
<name>A0A941JFC4_NIACI</name>
<dbReference type="GO" id="GO:0016887">
    <property type="term" value="F:ATP hydrolysis activity"/>
    <property type="evidence" value="ECO:0007669"/>
    <property type="project" value="InterPro"/>
</dbReference>
<protein>
    <submittedName>
        <fullName evidence="5">ABC transporter ATP-binding protein</fullName>
    </submittedName>
</protein>
<keyword evidence="1" id="KW-0813">Transport</keyword>
<dbReference type="Pfam" id="PF00005">
    <property type="entry name" value="ABC_tran"/>
    <property type="match status" value="1"/>
</dbReference>
<evidence type="ECO:0000256" key="3">
    <source>
        <dbReference type="ARBA" id="ARBA00022840"/>
    </source>
</evidence>
<dbReference type="CDD" id="cd03230">
    <property type="entry name" value="ABC_DR_subfamily_A"/>
    <property type="match status" value="1"/>
</dbReference>